<gene>
    <name evidence="12" type="ORF">JD844_018996</name>
</gene>
<organism evidence="12 13">
    <name type="scientific">Phrynosoma platyrhinos</name>
    <name type="common">Desert horned lizard</name>
    <dbReference type="NCBI Taxonomy" id="52577"/>
    <lineage>
        <taxon>Eukaryota</taxon>
        <taxon>Metazoa</taxon>
        <taxon>Chordata</taxon>
        <taxon>Craniata</taxon>
        <taxon>Vertebrata</taxon>
        <taxon>Euteleostomi</taxon>
        <taxon>Lepidosauria</taxon>
        <taxon>Squamata</taxon>
        <taxon>Bifurcata</taxon>
        <taxon>Unidentata</taxon>
        <taxon>Episquamata</taxon>
        <taxon>Toxicofera</taxon>
        <taxon>Iguania</taxon>
        <taxon>Phrynosomatidae</taxon>
        <taxon>Phrynosomatinae</taxon>
        <taxon>Phrynosoma</taxon>
    </lineage>
</organism>
<feature type="domain" description="Peptidase C1A papain C-terminal" evidence="11">
    <location>
        <begin position="37"/>
        <end position="381"/>
    </location>
</feature>
<evidence type="ECO:0000256" key="2">
    <source>
        <dbReference type="ARBA" id="ARBA00008455"/>
    </source>
</evidence>
<dbReference type="Pfam" id="PF00112">
    <property type="entry name" value="Peptidase_C1"/>
    <property type="match status" value="4"/>
</dbReference>
<comment type="caution">
    <text evidence="12">The sequence shown here is derived from an EMBL/GenBank/DDBJ whole genome shotgun (WGS) entry which is preliminary data.</text>
</comment>
<evidence type="ECO:0000256" key="7">
    <source>
        <dbReference type="ARBA" id="ARBA00022807"/>
    </source>
</evidence>
<name>A0ABQ7SPF4_PHRPL</name>
<dbReference type="EMBL" id="JAIPUX010005289">
    <property type="protein sequence ID" value="KAH0619199.1"/>
    <property type="molecule type" value="Genomic_DNA"/>
</dbReference>
<accession>A0ABQ7SPF4</accession>
<keyword evidence="9" id="KW-1015">Disulfide bond</keyword>
<dbReference type="CDD" id="cd02698">
    <property type="entry name" value="Peptidase_C1A_CathepsinX"/>
    <property type="match status" value="2"/>
</dbReference>
<keyword evidence="5" id="KW-0732">Signal</keyword>
<dbReference type="SMART" id="SM00645">
    <property type="entry name" value="Pept_C1"/>
    <property type="match status" value="2"/>
</dbReference>
<evidence type="ECO:0000313" key="13">
    <source>
        <dbReference type="Proteomes" id="UP000826234"/>
    </source>
</evidence>
<dbReference type="InterPro" id="IPR025661">
    <property type="entry name" value="Pept_asp_AS"/>
</dbReference>
<keyword evidence="10" id="KW-0325">Glycoprotein</keyword>
<dbReference type="SUPFAM" id="SSF54001">
    <property type="entry name" value="Cysteine proteinases"/>
    <property type="match status" value="3"/>
</dbReference>
<dbReference type="InterPro" id="IPR013128">
    <property type="entry name" value="Peptidase_C1A"/>
</dbReference>
<evidence type="ECO:0000256" key="3">
    <source>
        <dbReference type="ARBA" id="ARBA00012516"/>
    </source>
</evidence>
<dbReference type="EC" id="3.4.18.1" evidence="3"/>
<evidence type="ECO:0000313" key="12">
    <source>
        <dbReference type="EMBL" id="KAH0619199.1"/>
    </source>
</evidence>
<dbReference type="PRINTS" id="PR00705">
    <property type="entry name" value="PAPAIN"/>
</dbReference>
<reference evidence="12 13" key="1">
    <citation type="journal article" date="2022" name="Gigascience">
        <title>A chromosome-level genome assembly and annotation of the desert horned lizard, Phrynosoma platyrhinos, provides insight into chromosomal rearrangements among reptiles.</title>
        <authorList>
            <person name="Koochekian N."/>
            <person name="Ascanio A."/>
            <person name="Farleigh K."/>
            <person name="Card D.C."/>
            <person name="Schield D.R."/>
            <person name="Castoe T.A."/>
            <person name="Jezkova T."/>
        </authorList>
    </citation>
    <scope>NUCLEOTIDE SEQUENCE [LARGE SCALE GENOMIC DNA]</scope>
    <source>
        <strain evidence="12">NK-2021</strain>
    </source>
</reference>
<proteinExistence type="inferred from homology"/>
<evidence type="ECO:0000259" key="11">
    <source>
        <dbReference type="SMART" id="SM00645"/>
    </source>
</evidence>
<evidence type="ECO:0000256" key="1">
    <source>
        <dbReference type="ARBA" id="ARBA00001594"/>
    </source>
</evidence>
<keyword evidence="8" id="KW-0865">Zymogen</keyword>
<dbReference type="InterPro" id="IPR038765">
    <property type="entry name" value="Papain-like_cys_pep_sf"/>
</dbReference>
<keyword evidence="13" id="KW-1185">Reference proteome</keyword>
<evidence type="ECO:0000256" key="9">
    <source>
        <dbReference type="ARBA" id="ARBA00023157"/>
    </source>
</evidence>
<evidence type="ECO:0000256" key="5">
    <source>
        <dbReference type="ARBA" id="ARBA00022729"/>
    </source>
</evidence>
<comment type="catalytic activity">
    <reaction evidence="1">
        <text>Release of C-terminal amino acid residues with broad specificity, but lacks action on C-terminal proline. Shows weak endopeptidase activity.</text>
        <dbReference type="EC" id="3.4.18.1"/>
    </reaction>
</comment>
<evidence type="ECO:0000256" key="10">
    <source>
        <dbReference type="ARBA" id="ARBA00023180"/>
    </source>
</evidence>
<dbReference type="Gene3D" id="3.90.70.10">
    <property type="entry name" value="Cysteine proteinases"/>
    <property type="match status" value="4"/>
</dbReference>
<dbReference type="Proteomes" id="UP000826234">
    <property type="component" value="Unassembled WGS sequence"/>
</dbReference>
<keyword evidence="6" id="KW-0378">Hydrolase</keyword>
<protein>
    <recommendedName>
        <fullName evidence="3">cathepsin X</fullName>
        <ecNumber evidence="3">3.4.18.1</ecNumber>
    </recommendedName>
</protein>
<dbReference type="PANTHER" id="PTHR12411">
    <property type="entry name" value="CYSTEINE PROTEASE FAMILY C1-RELATED"/>
    <property type="match status" value="1"/>
</dbReference>
<comment type="similarity">
    <text evidence="2">Belongs to the peptidase C1 family.</text>
</comment>
<dbReference type="InterPro" id="IPR000668">
    <property type="entry name" value="Peptidase_C1A_C"/>
</dbReference>
<evidence type="ECO:0000256" key="4">
    <source>
        <dbReference type="ARBA" id="ARBA00022670"/>
    </source>
</evidence>
<keyword evidence="4" id="KW-0645">Protease</keyword>
<evidence type="ECO:0000256" key="6">
    <source>
        <dbReference type="ARBA" id="ARBA00022801"/>
    </source>
</evidence>
<dbReference type="InterPro" id="IPR033157">
    <property type="entry name" value="CTSZ"/>
</dbReference>
<sequence>MVVSQWQAAFSSLLPIPSLMSGQTYPRPHEYLDISALPKSWDWRNVKGVNYVSATRNQHIPQYCGSCWAHGSTSALAACEKFNQCGTCVTFGQCHVIQNYTLWKVADYGHVSGREKMMAEIYENGPISCSIMCTPKLHAYTGGLYAEYNPSPSTNHVVSVAGWGVENGTEYWIVRNSWGEPWVNRINIKRKGAWPSAYLSVQHVIDCGNAGSCNGGDDSAVWEYAHNHGIPDETCNNYQAKDQPCKMFNQCGTCVTFGECHIIKNYTLWKVADYGSLYGREKMMAEIYENGPISCGIMATQKLDEYTGGLYTEYQSAYLINHIVSVAGWGVENGTEYWIVRNSWGEPWGEKGWLRIVTSTYKGGKGADYNLGIEAHRTYPRPHEYLDISALPKSWDWRNVNGVNYASATRIQDLPQHCGSCWAHASTSALADRINIKRKGAWPSAYLSVQHVIDCANAGTCDGGDDSAVWEYAHNHGIPDETCNNYQAKNQPCQKFNECGTCVTLGECHIIKNYTLWKVADYGMIRGREKMMAEIYENGPISCAIATTRKLDAYTGGIFAEYQFLYLWNHMVSVAGWGVENGTEYWIVRNSWGEPWGEKGWFRIVTSTYKGGKGADYNLGIEGRCTYGDPILP</sequence>
<evidence type="ECO:0000256" key="8">
    <source>
        <dbReference type="ARBA" id="ARBA00023145"/>
    </source>
</evidence>
<feature type="domain" description="Peptidase C1A papain C-terminal" evidence="11">
    <location>
        <begin position="391"/>
        <end position="629"/>
    </location>
</feature>
<dbReference type="PROSITE" id="PS00640">
    <property type="entry name" value="THIOL_PROTEASE_ASN"/>
    <property type="match status" value="2"/>
</dbReference>
<keyword evidence="7" id="KW-0788">Thiol protease</keyword>